<gene>
    <name evidence="1" type="ORF">FC694_15590</name>
</gene>
<evidence type="ECO:0000313" key="2">
    <source>
        <dbReference type="Proteomes" id="UP000306037"/>
    </source>
</evidence>
<dbReference type="RefSeq" id="WP_000426879.1">
    <property type="nucleotide sequence ID" value="NZ_SZOM01000119.1"/>
</dbReference>
<reference evidence="1 2" key="1">
    <citation type="journal article" date="2019" name="Environ. Microbiol.">
        <title>An active ?-lactamase is a part of an orchestrated cell wall stress resistance network of Bacillus subtilis and related rhizosphere species.</title>
        <authorList>
            <person name="Bucher T."/>
            <person name="Keren-Paz A."/>
            <person name="Hausser J."/>
            <person name="Olender T."/>
            <person name="Cytryn E."/>
            <person name="Kolodkin-Gal I."/>
        </authorList>
    </citation>
    <scope>NUCLEOTIDE SEQUENCE [LARGE SCALE GENOMIC DNA]</scope>
    <source>
        <strain evidence="1 2">I71</strain>
    </source>
</reference>
<evidence type="ECO:0000313" key="1">
    <source>
        <dbReference type="EMBL" id="TKH15283.1"/>
    </source>
</evidence>
<name>A0A4U2MUQ2_9BACI</name>
<sequence>MENETIQEKNKRRRVPVRFSEITAQKLDDMSDRYGMSVSALVNFIVGQWLDNNYDMKDYTREKMIPAMMENVEPQMESMLQNPVIAGMFKEMAEQFAKASK</sequence>
<evidence type="ECO:0008006" key="3">
    <source>
        <dbReference type="Google" id="ProtNLM"/>
    </source>
</evidence>
<accession>A0A4U2MUQ2</accession>
<protein>
    <recommendedName>
        <fullName evidence="3">CopG family transcriptional regulator</fullName>
    </recommendedName>
</protein>
<dbReference type="AlphaFoldDB" id="A0A4U2MUQ2"/>
<dbReference type="EMBL" id="SZOM01000119">
    <property type="protein sequence ID" value="TKH15283.1"/>
    <property type="molecule type" value="Genomic_DNA"/>
</dbReference>
<dbReference type="Proteomes" id="UP000306037">
    <property type="component" value="Unassembled WGS sequence"/>
</dbReference>
<organism evidence="1 2">
    <name type="scientific">Bacillus wiedmannii</name>
    <dbReference type="NCBI Taxonomy" id="1890302"/>
    <lineage>
        <taxon>Bacteria</taxon>
        <taxon>Bacillati</taxon>
        <taxon>Bacillota</taxon>
        <taxon>Bacilli</taxon>
        <taxon>Bacillales</taxon>
        <taxon>Bacillaceae</taxon>
        <taxon>Bacillus</taxon>
        <taxon>Bacillus cereus group</taxon>
    </lineage>
</organism>
<comment type="caution">
    <text evidence="1">The sequence shown here is derived from an EMBL/GenBank/DDBJ whole genome shotgun (WGS) entry which is preliminary data.</text>
</comment>
<proteinExistence type="predicted"/>